<gene>
    <name evidence="1" type="ORF">AVL59_43645</name>
</gene>
<evidence type="ECO:0000313" key="1">
    <source>
        <dbReference type="EMBL" id="ANP55587.1"/>
    </source>
</evidence>
<dbReference type="KEGG" id="sgs:AVL59_43645"/>
<protein>
    <submittedName>
        <fullName evidence="1">Uncharacterized protein</fullName>
    </submittedName>
</protein>
<accession>A0A1B1B9W7</accession>
<reference evidence="1 2" key="1">
    <citation type="submission" date="2016-06" db="EMBL/GenBank/DDBJ databases">
        <title>Complete genome sequence of Streptomyces griseochromogenes ATCC 14511, the Blasticidin S producer.</title>
        <authorList>
            <person name="Wu L."/>
        </authorList>
    </citation>
    <scope>NUCLEOTIDE SEQUENCE [LARGE SCALE GENOMIC DNA]</scope>
    <source>
        <strain evidence="1 2">ATCC 14511</strain>
    </source>
</reference>
<name>A0A1B1B9W7_9ACTN</name>
<organism evidence="1 2">
    <name type="scientific">Streptomyces griseochromogenes</name>
    <dbReference type="NCBI Taxonomy" id="68214"/>
    <lineage>
        <taxon>Bacteria</taxon>
        <taxon>Bacillati</taxon>
        <taxon>Actinomycetota</taxon>
        <taxon>Actinomycetes</taxon>
        <taxon>Kitasatosporales</taxon>
        <taxon>Streptomycetaceae</taxon>
        <taxon>Streptomyces</taxon>
    </lineage>
</organism>
<dbReference type="Proteomes" id="UP000092659">
    <property type="component" value="Chromosome"/>
</dbReference>
<dbReference type="AlphaFoldDB" id="A0A1B1B9W7"/>
<proteinExistence type="predicted"/>
<dbReference type="EMBL" id="CP016279">
    <property type="protein sequence ID" value="ANP55587.1"/>
    <property type="molecule type" value="Genomic_DNA"/>
</dbReference>
<sequence length="175" mass="18369">MHQGHIPGAIIFAVSEHKAVAALLALLSPLVGCSSASTAVEACMAKQATSATSGELAGTYAGEGDAKGATITLKASDSKPGGGTVTVHHWPTGNWHKSELGDTFDGSGTWDVEGSTGSDEYAKVSLSFTEPELFLPDDTLDALSIAIDSKRTFLYEDDDPDVCPNFRLRLTSPRR</sequence>
<dbReference type="STRING" id="68214.AVL59_43645"/>
<evidence type="ECO:0000313" key="2">
    <source>
        <dbReference type="Proteomes" id="UP000092659"/>
    </source>
</evidence>